<dbReference type="Proteomes" id="UP000298663">
    <property type="component" value="Unassembled WGS sequence"/>
</dbReference>
<sequence>MDSSPYAFCDDVLTMFRFEKGKSRLMSSTLPPLWADACDRHLENRVNQWIKIAFVPPNQWFYATSFRETPPLNEIFCQNQRFVQFHNIWIGPMQCYASPKMISEDDLFGKLIPFLGMQMTESCTVFFQANDVCCNVKNELTKYVGNKSFNSCPIGLYQRSPYDIVTVPIVNHTSLPICDFET</sequence>
<proteinExistence type="predicted"/>
<keyword evidence="2" id="KW-1185">Reference proteome</keyword>
<dbReference type="AlphaFoldDB" id="A0A4V5ZZZ3"/>
<reference evidence="1 2" key="2">
    <citation type="journal article" date="2019" name="G3 (Bethesda)">
        <title>Hybrid Assembly of the Genome of the Entomopathogenic Nematode Steinernema carpocapsae Identifies the X-Chromosome.</title>
        <authorList>
            <person name="Serra L."/>
            <person name="Macchietto M."/>
            <person name="Macias-Munoz A."/>
            <person name="McGill C.J."/>
            <person name="Rodriguez I.M."/>
            <person name="Rodriguez B."/>
            <person name="Murad R."/>
            <person name="Mortazavi A."/>
        </authorList>
    </citation>
    <scope>NUCLEOTIDE SEQUENCE [LARGE SCALE GENOMIC DNA]</scope>
    <source>
        <strain evidence="1 2">ALL</strain>
    </source>
</reference>
<dbReference type="EMBL" id="AZBU02000007">
    <property type="protein sequence ID" value="TKR69275.1"/>
    <property type="molecule type" value="Genomic_DNA"/>
</dbReference>
<organism evidence="1 2">
    <name type="scientific">Steinernema carpocapsae</name>
    <name type="common">Entomopathogenic nematode</name>
    <dbReference type="NCBI Taxonomy" id="34508"/>
    <lineage>
        <taxon>Eukaryota</taxon>
        <taxon>Metazoa</taxon>
        <taxon>Ecdysozoa</taxon>
        <taxon>Nematoda</taxon>
        <taxon>Chromadorea</taxon>
        <taxon>Rhabditida</taxon>
        <taxon>Tylenchina</taxon>
        <taxon>Panagrolaimomorpha</taxon>
        <taxon>Strongyloidoidea</taxon>
        <taxon>Steinernematidae</taxon>
        <taxon>Steinernema</taxon>
    </lineage>
</organism>
<protein>
    <submittedName>
        <fullName evidence="1">Uncharacterized protein</fullName>
    </submittedName>
</protein>
<accession>A0A4V5ZZZ3</accession>
<evidence type="ECO:0000313" key="1">
    <source>
        <dbReference type="EMBL" id="TKR69275.1"/>
    </source>
</evidence>
<reference evidence="1 2" key="1">
    <citation type="journal article" date="2015" name="Genome Biol.">
        <title>Comparative genomics of Steinernema reveals deeply conserved gene regulatory networks.</title>
        <authorList>
            <person name="Dillman A.R."/>
            <person name="Macchietto M."/>
            <person name="Porter C.F."/>
            <person name="Rogers A."/>
            <person name="Williams B."/>
            <person name="Antoshechkin I."/>
            <person name="Lee M.M."/>
            <person name="Goodwin Z."/>
            <person name="Lu X."/>
            <person name="Lewis E.E."/>
            <person name="Goodrich-Blair H."/>
            <person name="Stock S.P."/>
            <person name="Adams B.J."/>
            <person name="Sternberg P.W."/>
            <person name="Mortazavi A."/>
        </authorList>
    </citation>
    <scope>NUCLEOTIDE SEQUENCE [LARGE SCALE GENOMIC DNA]</scope>
    <source>
        <strain evidence="1 2">ALL</strain>
    </source>
</reference>
<gene>
    <name evidence="1" type="ORF">L596_021456</name>
</gene>
<comment type="caution">
    <text evidence="1">The sequence shown here is derived from an EMBL/GenBank/DDBJ whole genome shotgun (WGS) entry which is preliminary data.</text>
</comment>
<evidence type="ECO:0000313" key="2">
    <source>
        <dbReference type="Proteomes" id="UP000298663"/>
    </source>
</evidence>
<name>A0A4V5ZZZ3_STECR</name>